<comment type="caution">
    <text evidence="1">The sequence shown here is derived from an EMBL/GenBank/DDBJ whole genome shotgun (WGS) entry which is preliminary data.</text>
</comment>
<keyword evidence="2" id="KW-1185">Reference proteome</keyword>
<gene>
    <name evidence="1" type="ORF">H4S07_001307</name>
</gene>
<accession>A0ACC1LNR5</accession>
<name>A0ACC1LNR5_9FUNG</name>
<evidence type="ECO:0000313" key="1">
    <source>
        <dbReference type="EMBL" id="KAJ2812574.1"/>
    </source>
</evidence>
<protein>
    <submittedName>
        <fullName evidence="1">Uncharacterized protein</fullName>
    </submittedName>
</protein>
<reference evidence="1" key="1">
    <citation type="submission" date="2022-07" db="EMBL/GenBank/DDBJ databases">
        <title>Phylogenomic reconstructions and comparative analyses of Kickxellomycotina fungi.</title>
        <authorList>
            <person name="Reynolds N.K."/>
            <person name="Stajich J.E."/>
            <person name="Barry K."/>
            <person name="Grigoriev I.V."/>
            <person name="Crous P."/>
            <person name="Smith M.E."/>
        </authorList>
    </citation>
    <scope>NUCLEOTIDE SEQUENCE</scope>
    <source>
        <strain evidence="1">CBS 102833</strain>
    </source>
</reference>
<dbReference type="EMBL" id="JANBUP010000196">
    <property type="protein sequence ID" value="KAJ2812574.1"/>
    <property type="molecule type" value="Genomic_DNA"/>
</dbReference>
<evidence type="ECO:0000313" key="2">
    <source>
        <dbReference type="Proteomes" id="UP001140096"/>
    </source>
</evidence>
<sequence length="107" mass="11290">MDYVNRATGATKEQIGKALGNQELETEGRNQRAQALGEQQIKNAEGSAARAAEQGKSAMNQAGDKAKNLRGGIKEQVGEAIGSQRIANKGRLDQAEAAVKEAARGQQ</sequence>
<organism evidence="1 2">
    <name type="scientific">Coemansia furcata</name>
    <dbReference type="NCBI Taxonomy" id="417177"/>
    <lineage>
        <taxon>Eukaryota</taxon>
        <taxon>Fungi</taxon>
        <taxon>Fungi incertae sedis</taxon>
        <taxon>Zoopagomycota</taxon>
        <taxon>Kickxellomycotina</taxon>
        <taxon>Kickxellomycetes</taxon>
        <taxon>Kickxellales</taxon>
        <taxon>Kickxellaceae</taxon>
        <taxon>Coemansia</taxon>
    </lineage>
</organism>
<proteinExistence type="predicted"/>
<dbReference type="Proteomes" id="UP001140096">
    <property type="component" value="Unassembled WGS sequence"/>
</dbReference>